<comment type="caution">
    <text evidence="14">The sequence shown here is derived from an EMBL/GenBank/DDBJ whole genome shotgun (WGS) entry which is preliminary data.</text>
</comment>
<feature type="compositionally biased region" description="Low complexity" evidence="12">
    <location>
        <begin position="460"/>
        <end position="469"/>
    </location>
</feature>
<dbReference type="SUPFAM" id="SSF52540">
    <property type="entry name" value="P-loop containing nucleoside triphosphate hydrolases"/>
    <property type="match status" value="1"/>
</dbReference>
<feature type="region of interest" description="Disordered" evidence="12">
    <location>
        <begin position="937"/>
        <end position="960"/>
    </location>
</feature>
<evidence type="ECO:0000256" key="3">
    <source>
        <dbReference type="ARBA" id="ARBA00022679"/>
    </source>
</evidence>
<organism evidence="14 15">
    <name type="scientific">Bifidobacterium tissieri</name>
    <dbReference type="NCBI Taxonomy" id="1630162"/>
    <lineage>
        <taxon>Bacteria</taxon>
        <taxon>Bacillati</taxon>
        <taxon>Actinomycetota</taxon>
        <taxon>Actinomycetes</taxon>
        <taxon>Bifidobacteriales</taxon>
        <taxon>Bifidobacteriaceae</taxon>
        <taxon>Bifidobacterium</taxon>
    </lineage>
</organism>
<accession>A0A261FG28</accession>
<evidence type="ECO:0000256" key="4">
    <source>
        <dbReference type="ARBA" id="ARBA00022695"/>
    </source>
</evidence>
<dbReference type="GO" id="GO:0006261">
    <property type="term" value="P:DNA-templated DNA replication"/>
    <property type="evidence" value="ECO:0007669"/>
    <property type="project" value="TreeGrafter"/>
</dbReference>
<dbReference type="NCBIfam" id="TIGR02397">
    <property type="entry name" value="dnaX_nterm"/>
    <property type="match status" value="1"/>
</dbReference>
<dbReference type="GO" id="GO:0003887">
    <property type="term" value="F:DNA-directed DNA polymerase activity"/>
    <property type="evidence" value="ECO:0007669"/>
    <property type="project" value="UniProtKB-KW"/>
</dbReference>
<feature type="domain" description="AAA+ ATPase" evidence="13">
    <location>
        <begin position="36"/>
        <end position="180"/>
    </location>
</feature>
<feature type="compositionally biased region" description="Polar residues" evidence="12">
    <location>
        <begin position="854"/>
        <end position="872"/>
    </location>
</feature>
<proteinExistence type="inferred from homology"/>
<evidence type="ECO:0000313" key="15">
    <source>
        <dbReference type="Proteomes" id="UP000216444"/>
    </source>
</evidence>
<dbReference type="EMBL" id="MWWV01000005">
    <property type="protein sequence ID" value="OZG58092.1"/>
    <property type="molecule type" value="Genomic_DNA"/>
</dbReference>
<dbReference type="SUPFAM" id="SSF48019">
    <property type="entry name" value="post-AAA+ oligomerization domain-like"/>
    <property type="match status" value="1"/>
</dbReference>
<dbReference type="SMART" id="SM00382">
    <property type="entry name" value="AAA"/>
    <property type="match status" value="1"/>
</dbReference>
<dbReference type="Pfam" id="PF22608">
    <property type="entry name" value="DNAX_ATPase_lid"/>
    <property type="match status" value="1"/>
</dbReference>
<keyword evidence="8" id="KW-0862">Zinc</keyword>
<dbReference type="Proteomes" id="UP000216444">
    <property type="component" value="Unassembled WGS sequence"/>
</dbReference>
<feature type="region of interest" description="Disordered" evidence="12">
    <location>
        <begin position="701"/>
        <end position="755"/>
    </location>
</feature>
<keyword evidence="15" id="KW-1185">Reference proteome</keyword>
<dbReference type="GO" id="GO:0005524">
    <property type="term" value="F:ATP binding"/>
    <property type="evidence" value="ECO:0007669"/>
    <property type="project" value="UniProtKB-KW"/>
</dbReference>
<dbReference type="RefSeq" id="WP_094663179.1">
    <property type="nucleotide sequence ID" value="NZ_MWWV01000005.1"/>
</dbReference>
<sequence length="960" mass="100460">MALALYRRYRPDTFDGIVGQDQVTIPLSRALDEGKLTHAYLFSGPRGCGKTSSARILARCVNCEQGPTSHPCGECESCRDLATGGPGSIDVVEIDAASHNGVEDARELRERAGFAPARDRYKIFILDEAHMVTPQGFNALLKIVEEPPEHVLFIFATTEPEKVIGTIRSRTHHYPFRLVPPEIMGPYLDDICGKEHIKPEPGVLKLAMRAGGGSMRDTLSVLDQLMVGAADGVIAYDSAVALLGFTPDTLIAEAIDAVIDRNGEQLYSVIQKVIVGGFDPRRFVEDLLARVRDLLVLTIAGDRAESVLSDDAEAEDHDDMRRQASALGLARLTQIADVINDTLGTMSGSTSPRMRLELLAAKLLVPPTVIMPNAVAGGAAPASAAAGTAQSAAAPAGGNTGTGVRGGGFAGAKRNQRAASPAGSTSAAPTAAPSAAMPSASASVEPLPTAAAHVPFTTASAPASSPVADAETHAADAHTPDTRTPDEKWDALLAELPDDVRRYVTRDRVPRITLRPNKTGRMCLWIKFDKAINKYAFALAVTSESVNGRNKVVDILREATHRMFGDDVQLAPTKKMADGQMAPPFSQLPPNKQQQVKAKLLQASLGGAMAGVGAQTSSRAHNDAADGQSAVHDADTDVHRSGAHVAGPDADAEPDGWGVPSTSVDVGHTSVDTVGGVTDSAVNGAVVDDAVSNDVASNGVAPNSAAANDGAWGDDPWASPAPTASDSSVDDDPWAAPAGGQTNGGYQDLSQQPHKPLNEHHIKHVAVPDLSDGEDPWGPAAQPAQTVPSGTAQLGTAQLGTAQSSPSAQSVVSAQSTQSTQPMQSAQPVQPTQSSPAAQPSSQTERHFNPNARFDQQTAGGFGVQSQTQSVGTPFEGAPSGGMQPNGMSGPVPNTQPVPQVDPDEDEYSMSDESLTVHNAMNLDDLKRFFDVKSVETLAPDDPNNPRNIVAKRKAASDEE</sequence>
<dbReference type="Pfam" id="PF12169">
    <property type="entry name" value="DNA_pol3_gamma3"/>
    <property type="match status" value="1"/>
</dbReference>
<feature type="compositionally biased region" description="Polar residues" evidence="12">
    <location>
        <begin position="744"/>
        <end position="753"/>
    </location>
</feature>
<evidence type="ECO:0000256" key="11">
    <source>
        <dbReference type="ARBA" id="ARBA00049244"/>
    </source>
</evidence>
<dbReference type="Pfam" id="PF13177">
    <property type="entry name" value="DNA_pol3_delta2"/>
    <property type="match status" value="1"/>
</dbReference>
<feature type="compositionally biased region" description="Low complexity" evidence="12">
    <location>
        <begin position="801"/>
        <end position="843"/>
    </location>
</feature>
<keyword evidence="3" id="KW-0808">Transferase</keyword>
<feature type="compositionally biased region" description="Polar residues" evidence="12">
    <location>
        <begin position="783"/>
        <end position="800"/>
    </location>
</feature>
<dbReference type="CDD" id="cd18137">
    <property type="entry name" value="HLD_clamp_pol_III_gamma_tau"/>
    <property type="match status" value="1"/>
</dbReference>
<comment type="similarity">
    <text evidence="1">Belongs to the DnaX/STICHEL family.</text>
</comment>
<evidence type="ECO:0000256" key="8">
    <source>
        <dbReference type="ARBA" id="ARBA00022833"/>
    </source>
</evidence>
<dbReference type="GO" id="GO:0009360">
    <property type="term" value="C:DNA polymerase III complex"/>
    <property type="evidence" value="ECO:0007669"/>
    <property type="project" value="InterPro"/>
</dbReference>
<dbReference type="GO" id="GO:0046872">
    <property type="term" value="F:metal ion binding"/>
    <property type="evidence" value="ECO:0007669"/>
    <property type="project" value="UniProtKB-KW"/>
</dbReference>
<dbReference type="Gene3D" id="1.20.272.10">
    <property type="match status" value="1"/>
</dbReference>
<evidence type="ECO:0000256" key="12">
    <source>
        <dbReference type="SAM" id="MobiDB-lite"/>
    </source>
</evidence>
<dbReference type="EC" id="2.7.7.7" evidence="2"/>
<protein>
    <recommendedName>
        <fullName evidence="2">DNA-directed DNA polymerase</fullName>
        <ecNumber evidence="2">2.7.7.7</ecNumber>
    </recommendedName>
</protein>
<keyword evidence="4" id="KW-0548">Nucleotidyltransferase</keyword>
<evidence type="ECO:0000259" key="13">
    <source>
        <dbReference type="SMART" id="SM00382"/>
    </source>
</evidence>
<dbReference type="InterPro" id="IPR027417">
    <property type="entry name" value="P-loop_NTPase"/>
</dbReference>
<dbReference type="InterPro" id="IPR003593">
    <property type="entry name" value="AAA+_ATPase"/>
</dbReference>
<dbReference type="Gene3D" id="3.40.50.300">
    <property type="entry name" value="P-loop containing nucleotide triphosphate hydrolases"/>
    <property type="match status" value="1"/>
</dbReference>
<evidence type="ECO:0000313" key="14">
    <source>
        <dbReference type="EMBL" id="OZG58092.1"/>
    </source>
</evidence>
<dbReference type="InterPro" id="IPR045085">
    <property type="entry name" value="HLD_clamp_pol_III_gamma_tau"/>
</dbReference>
<feature type="region of interest" description="Disordered" evidence="12">
    <location>
        <begin position="460"/>
        <end position="487"/>
    </location>
</feature>
<comment type="catalytic activity">
    <reaction evidence="11">
        <text>DNA(n) + a 2'-deoxyribonucleoside 5'-triphosphate = DNA(n+1) + diphosphate</text>
        <dbReference type="Rhea" id="RHEA:22508"/>
        <dbReference type="Rhea" id="RHEA-COMP:17339"/>
        <dbReference type="Rhea" id="RHEA-COMP:17340"/>
        <dbReference type="ChEBI" id="CHEBI:33019"/>
        <dbReference type="ChEBI" id="CHEBI:61560"/>
        <dbReference type="ChEBI" id="CHEBI:173112"/>
        <dbReference type="EC" id="2.7.7.7"/>
    </reaction>
</comment>
<feature type="region of interest" description="Disordered" evidence="12">
    <location>
        <begin position="392"/>
        <end position="440"/>
    </location>
</feature>
<gene>
    <name evidence="14" type="ORF">BTIS_0940</name>
</gene>
<dbReference type="FunFam" id="3.40.50.300:FF:000014">
    <property type="entry name" value="DNA polymerase III subunit gamma/tau"/>
    <property type="match status" value="1"/>
</dbReference>
<dbReference type="GO" id="GO:0003677">
    <property type="term" value="F:DNA binding"/>
    <property type="evidence" value="ECO:0007669"/>
    <property type="project" value="InterPro"/>
</dbReference>
<dbReference type="NCBIfam" id="NF005846">
    <property type="entry name" value="PRK07764.1-6"/>
    <property type="match status" value="1"/>
</dbReference>
<keyword evidence="7" id="KW-0547">Nucleotide-binding</keyword>
<keyword evidence="5" id="KW-0235">DNA replication</keyword>
<reference evidence="14 15" key="1">
    <citation type="journal article" date="2017" name="BMC Genomics">
        <title>Comparative genomic and phylogenomic analyses of the Bifidobacteriaceae family.</title>
        <authorList>
            <person name="Lugli G.A."/>
            <person name="Milani C."/>
            <person name="Turroni F."/>
            <person name="Duranti S."/>
            <person name="Mancabelli L."/>
            <person name="Mangifesta M."/>
            <person name="Ferrario C."/>
            <person name="Modesto M."/>
            <person name="Mattarelli P."/>
            <person name="Jiri K."/>
            <person name="van Sinderen D."/>
            <person name="Ventura M."/>
        </authorList>
    </citation>
    <scope>NUCLEOTIDE SEQUENCE [LARGE SCALE GENOMIC DNA]</scope>
    <source>
        <strain evidence="14 15">DSM 100201</strain>
    </source>
</reference>
<dbReference type="InterPro" id="IPR012763">
    <property type="entry name" value="DNA_pol_III_sug/sutau_N"/>
</dbReference>
<evidence type="ECO:0000256" key="6">
    <source>
        <dbReference type="ARBA" id="ARBA00022723"/>
    </source>
</evidence>
<feature type="compositionally biased region" description="Gly residues" evidence="12">
    <location>
        <begin position="398"/>
        <end position="410"/>
    </location>
</feature>
<evidence type="ECO:0000256" key="2">
    <source>
        <dbReference type="ARBA" id="ARBA00012417"/>
    </source>
</evidence>
<keyword evidence="10" id="KW-0239">DNA-directed DNA polymerase</keyword>
<feature type="region of interest" description="Disordered" evidence="12">
    <location>
        <begin position="768"/>
        <end position="910"/>
    </location>
</feature>
<evidence type="ECO:0000256" key="10">
    <source>
        <dbReference type="ARBA" id="ARBA00022932"/>
    </source>
</evidence>
<dbReference type="InterPro" id="IPR050238">
    <property type="entry name" value="DNA_Rep/Repair_Clamp_Loader"/>
</dbReference>
<feature type="compositionally biased region" description="Basic and acidic residues" evidence="12">
    <location>
        <begin position="470"/>
        <end position="487"/>
    </location>
</feature>
<dbReference type="InterPro" id="IPR008921">
    <property type="entry name" value="DNA_pol3_clamp-load_cplx_C"/>
</dbReference>
<evidence type="ECO:0000256" key="5">
    <source>
        <dbReference type="ARBA" id="ARBA00022705"/>
    </source>
</evidence>
<dbReference type="Gene3D" id="1.10.8.60">
    <property type="match status" value="1"/>
</dbReference>
<dbReference type="AlphaFoldDB" id="A0A261FG28"/>
<evidence type="ECO:0000256" key="1">
    <source>
        <dbReference type="ARBA" id="ARBA00006360"/>
    </source>
</evidence>
<keyword evidence="6" id="KW-0479">Metal-binding</keyword>
<dbReference type="PANTHER" id="PTHR11669:SF0">
    <property type="entry name" value="PROTEIN STICHEL-LIKE 2"/>
    <property type="match status" value="1"/>
</dbReference>
<evidence type="ECO:0000256" key="7">
    <source>
        <dbReference type="ARBA" id="ARBA00022741"/>
    </source>
</evidence>
<keyword evidence="9" id="KW-0067">ATP-binding</keyword>
<evidence type="ECO:0000256" key="9">
    <source>
        <dbReference type="ARBA" id="ARBA00022840"/>
    </source>
</evidence>
<name>A0A261FG28_9BIFI</name>
<dbReference type="CDD" id="cd00009">
    <property type="entry name" value="AAA"/>
    <property type="match status" value="1"/>
</dbReference>
<feature type="compositionally biased region" description="Low complexity" evidence="12">
    <location>
        <begin position="418"/>
        <end position="440"/>
    </location>
</feature>
<feature type="region of interest" description="Disordered" evidence="12">
    <location>
        <begin position="612"/>
        <end position="672"/>
    </location>
</feature>
<dbReference type="PANTHER" id="PTHR11669">
    <property type="entry name" value="REPLICATION FACTOR C / DNA POLYMERASE III GAMMA-TAU SUBUNIT"/>
    <property type="match status" value="1"/>
</dbReference>
<dbReference type="InterPro" id="IPR022754">
    <property type="entry name" value="DNA_pol_III_gamma-3"/>
</dbReference>